<evidence type="ECO:0000256" key="1">
    <source>
        <dbReference type="ARBA" id="ARBA00022722"/>
    </source>
</evidence>
<dbReference type="PANTHER" id="PTHR30231">
    <property type="entry name" value="DNA POLYMERASE III SUBUNIT EPSILON"/>
    <property type="match status" value="1"/>
</dbReference>
<dbReference type="Gene3D" id="3.30.420.10">
    <property type="entry name" value="Ribonuclease H-like superfamily/Ribonuclease H"/>
    <property type="match status" value="1"/>
</dbReference>
<dbReference type="AlphaFoldDB" id="A0AAN0Y0C0"/>
<dbReference type="InterPro" id="IPR034747">
    <property type="entry name" value="EXOI_SH3"/>
</dbReference>
<keyword evidence="4" id="KW-0175">Coiled coil</keyword>
<evidence type="ECO:0000313" key="6">
    <source>
        <dbReference type="EMBL" id="ANO35619.1"/>
    </source>
</evidence>
<dbReference type="SUPFAM" id="SSF53098">
    <property type="entry name" value="Ribonuclease H-like"/>
    <property type="match status" value="1"/>
</dbReference>
<geneLocation type="plasmid" evidence="6 7">
    <name>unnamed1</name>
</geneLocation>
<dbReference type="PROSITE" id="PS51784">
    <property type="entry name" value="EXOI_SH3"/>
    <property type="match status" value="1"/>
</dbReference>
<evidence type="ECO:0000256" key="2">
    <source>
        <dbReference type="ARBA" id="ARBA00022801"/>
    </source>
</evidence>
<dbReference type="RefSeq" id="WP_065211378.1">
    <property type="nucleotide sequence ID" value="NZ_CP016179.1"/>
</dbReference>
<sequence>MPFILSATPEFPSKSFSSLFMYDVETSGLEHAHSQITEFGAISCDMNLEERTRIEELVVPRADIIPAVEAYEVTKIDVDDQMQKGITERQLAEKVKSALGKGAVLAGYNNIAFDNTSIRHLFYRNNISVFEHERFALNSTLDVLQLVRMCYTYRPGILNFKLKEDGIKPCMKLESMCSANGIELTNAHAAMADIFATLELAKIIKQRAPDLFDFVLNWDKFRVVETAEMGCAVFYSAMFHSVNKRYTKCILPILVTKNVIYAIDLAKNPSEVTEKDLIRLYPNKLPMLRAADQYAHACFKRFDLDAKASEQHYHVAQQEMDKLKALATQHERENGFKKLEDLSLNERIYDFFSREEESLRRQLFKMESSEFTTENLGTSVDGSDSRVIELALCQNYLQRPELDAKTISEADRAILKKHLARVFSPSEHLTETEQKLNNIESSNRLSSVKRTLLKVKALHERNKAFYAEL</sequence>
<name>A0AAN0Y0C0_9VIBR</name>
<dbReference type="GO" id="GO:0003676">
    <property type="term" value="F:nucleic acid binding"/>
    <property type="evidence" value="ECO:0007669"/>
    <property type="project" value="InterPro"/>
</dbReference>
<keyword evidence="2" id="KW-0378">Hydrolase</keyword>
<evidence type="ECO:0000259" key="5">
    <source>
        <dbReference type="PROSITE" id="PS51784"/>
    </source>
</evidence>
<dbReference type="GO" id="GO:0008408">
    <property type="term" value="F:3'-5' exonuclease activity"/>
    <property type="evidence" value="ECO:0007669"/>
    <property type="project" value="TreeGrafter"/>
</dbReference>
<keyword evidence="3" id="KW-0269">Exonuclease</keyword>
<dbReference type="KEGG" id="vbr:A6E01_20625"/>
<dbReference type="Proteomes" id="UP000092018">
    <property type="component" value="Plasmid unnamed1"/>
</dbReference>
<gene>
    <name evidence="6" type="ORF">A6E01_20625</name>
</gene>
<evidence type="ECO:0000256" key="3">
    <source>
        <dbReference type="ARBA" id="ARBA00022839"/>
    </source>
</evidence>
<evidence type="ECO:0000256" key="4">
    <source>
        <dbReference type="SAM" id="Coils"/>
    </source>
</evidence>
<feature type="domain" description="ExoI SH3-like" evidence="5">
    <location>
        <begin position="209"/>
        <end position="335"/>
    </location>
</feature>
<dbReference type="GO" id="GO:0006259">
    <property type="term" value="P:DNA metabolic process"/>
    <property type="evidence" value="ECO:0007669"/>
    <property type="project" value="UniProtKB-ARBA"/>
</dbReference>
<evidence type="ECO:0000313" key="7">
    <source>
        <dbReference type="Proteomes" id="UP000092018"/>
    </source>
</evidence>
<dbReference type="EMBL" id="CP016179">
    <property type="protein sequence ID" value="ANO35619.1"/>
    <property type="molecule type" value="Genomic_DNA"/>
</dbReference>
<organism evidence="6 7">
    <name type="scientific">Vibrio breoganii</name>
    <dbReference type="NCBI Taxonomy" id="553239"/>
    <lineage>
        <taxon>Bacteria</taxon>
        <taxon>Pseudomonadati</taxon>
        <taxon>Pseudomonadota</taxon>
        <taxon>Gammaproteobacteria</taxon>
        <taxon>Vibrionales</taxon>
        <taxon>Vibrionaceae</taxon>
        <taxon>Vibrio</taxon>
    </lineage>
</organism>
<reference evidence="6 7" key="1">
    <citation type="submission" date="2016-06" db="EMBL/GenBank/DDBJ databases">
        <title>Adaptive Radiation by Waves of Gene Transfer Leads to Fine-Scale Resource Partitioning in Marine Microbes.</title>
        <authorList>
            <person name="Hehemann J.-H."/>
            <person name="Arevalo P."/>
            <person name="Datta M.S."/>
            <person name="Yu X."/>
            <person name="Corzett C."/>
            <person name="Henschel A."/>
            <person name="Preheim S.P."/>
            <person name="Timberlake S."/>
            <person name="Alm E.J."/>
            <person name="Polz M.F."/>
        </authorList>
    </citation>
    <scope>NUCLEOTIDE SEQUENCE [LARGE SCALE GENOMIC DNA]</scope>
    <source>
        <strain evidence="6 7">FF50</strain>
        <plasmid evidence="6 7">unnamed1</plasmid>
    </source>
</reference>
<accession>A0AAN0Y0C0</accession>
<dbReference type="InterPro" id="IPR012337">
    <property type="entry name" value="RNaseH-like_sf"/>
</dbReference>
<protein>
    <recommendedName>
        <fullName evidence="5">ExoI SH3-like domain-containing protein</fullName>
    </recommendedName>
</protein>
<dbReference type="PANTHER" id="PTHR30231:SF4">
    <property type="entry name" value="PROTEIN NEN2"/>
    <property type="match status" value="1"/>
</dbReference>
<dbReference type="InterPro" id="IPR013520">
    <property type="entry name" value="Ribonucl_H"/>
</dbReference>
<dbReference type="SMART" id="SM00479">
    <property type="entry name" value="EXOIII"/>
    <property type="match status" value="1"/>
</dbReference>
<keyword evidence="1" id="KW-0540">Nuclease</keyword>
<proteinExistence type="predicted"/>
<feature type="coiled-coil region" evidence="4">
    <location>
        <begin position="306"/>
        <end position="333"/>
    </location>
</feature>
<dbReference type="Pfam" id="PF00929">
    <property type="entry name" value="RNase_T"/>
    <property type="match status" value="1"/>
</dbReference>
<dbReference type="InterPro" id="IPR036397">
    <property type="entry name" value="RNaseH_sf"/>
</dbReference>
<keyword evidence="6" id="KW-0614">Plasmid</keyword>